<keyword evidence="5 10" id="KW-0031">Aminopeptidase</keyword>
<comment type="cofactor">
    <cofactor evidence="2">
        <name>Mg(2+)</name>
        <dbReference type="ChEBI" id="CHEBI:18420"/>
    </cofactor>
</comment>
<dbReference type="EMBL" id="BMOD01000004">
    <property type="protein sequence ID" value="GGJ31141.1"/>
    <property type="molecule type" value="Genomic_DNA"/>
</dbReference>
<evidence type="ECO:0000256" key="8">
    <source>
        <dbReference type="ARBA" id="ARBA00022801"/>
    </source>
</evidence>
<evidence type="ECO:0000256" key="6">
    <source>
        <dbReference type="ARBA" id="ARBA00022670"/>
    </source>
</evidence>
<evidence type="ECO:0000256" key="3">
    <source>
        <dbReference type="ARBA" id="ARBA00001947"/>
    </source>
</evidence>
<keyword evidence="9" id="KW-0482">Metalloprotease</keyword>
<dbReference type="InterPro" id="IPR035097">
    <property type="entry name" value="M29_N-terminal"/>
</dbReference>
<dbReference type="Proteomes" id="UP000632222">
    <property type="component" value="Unassembled WGS sequence"/>
</dbReference>
<dbReference type="InterPro" id="IPR000787">
    <property type="entry name" value="Peptidase_M29"/>
</dbReference>
<keyword evidence="6" id="KW-0645">Protease</keyword>
<accession>A0ABQ2CXQ6</accession>
<dbReference type="PRINTS" id="PR00919">
    <property type="entry name" value="THERMOPTASE"/>
</dbReference>
<dbReference type="RefSeq" id="WP_189002210.1">
    <property type="nucleotide sequence ID" value="NZ_BMOD01000004.1"/>
</dbReference>
<evidence type="ECO:0000313" key="10">
    <source>
        <dbReference type="EMBL" id="GGJ31141.1"/>
    </source>
</evidence>
<sequence length="410" mass="45396">MLTFEDKLRNYAEIAVKIGIGLKQGQRLLVLSPVDTAPLARLVVEEAYKAGARLVDVMWTDDAVQLSRFQHSTADNFDEVSSLPMSVQLEYAQAGDPILAIRATDPSLLKGQDPEKVSKYNLAFSKSRKPYLEMVQVNAFSWTLISAPIASWANSVFPDAPEEERQDKLWDAIFAATRSDLPNGLDAWKEHIKALDHRARTLNSKNYTALHFKSAATDLTVGLPEGHYWESAQNPNRAGDPFCANIPTEEVFTLPHRDKVDGVVKSTKPLTYMGQLMDGFEITFKDGKVVDFKAEQGEDALRKLLATDEGASRLGEVALVPTSSPINRSGIFFYNTLYDENAVCHIALGSAYRHNMHGGVDLTTEEFKARGGNESLIHVDFMVGSDDMDVDGILPDGSREPVMRQGEFVI</sequence>
<comment type="caution">
    <text evidence="10">The sequence shown here is derived from an EMBL/GenBank/DDBJ whole genome shotgun (WGS) entry which is preliminary data.</text>
</comment>
<comment type="cofactor">
    <cofactor evidence="1">
        <name>Co(2+)</name>
        <dbReference type="ChEBI" id="CHEBI:48828"/>
    </cofactor>
</comment>
<proteinExistence type="inferred from homology"/>
<evidence type="ECO:0000256" key="4">
    <source>
        <dbReference type="ARBA" id="ARBA00008236"/>
    </source>
</evidence>
<keyword evidence="8" id="KW-0378">Hydrolase</keyword>
<evidence type="ECO:0000256" key="5">
    <source>
        <dbReference type="ARBA" id="ARBA00022438"/>
    </source>
</evidence>
<keyword evidence="7" id="KW-0479">Metal-binding</keyword>
<evidence type="ECO:0000256" key="1">
    <source>
        <dbReference type="ARBA" id="ARBA00001941"/>
    </source>
</evidence>
<gene>
    <name evidence="10" type="ORF">GCM10008938_16590</name>
</gene>
<dbReference type="PANTHER" id="PTHR34448:SF3">
    <property type="entry name" value="AMINOPEPTIDASE AMPS"/>
    <property type="match status" value="1"/>
</dbReference>
<dbReference type="Pfam" id="PF02073">
    <property type="entry name" value="Peptidase_M29"/>
    <property type="match status" value="1"/>
</dbReference>
<dbReference type="Gene3D" id="3.40.1830.10">
    <property type="entry name" value="Thermophilic metalloprotease (M29)"/>
    <property type="match status" value="1"/>
</dbReference>
<evidence type="ECO:0000256" key="9">
    <source>
        <dbReference type="ARBA" id="ARBA00023049"/>
    </source>
</evidence>
<name>A0ABQ2CXQ6_9DEIO</name>
<keyword evidence="11" id="KW-1185">Reference proteome</keyword>
<dbReference type="SUPFAM" id="SSF144052">
    <property type="entry name" value="Thermophilic metalloprotease-like"/>
    <property type="match status" value="1"/>
</dbReference>
<evidence type="ECO:0000256" key="7">
    <source>
        <dbReference type="ARBA" id="ARBA00022723"/>
    </source>
</evidence>
<comment type="similarity">
    <text evidence="4">Belongs to the peptidase M29 family.</text>
</comment>
<dbReference type="InterPro" id="IPR052170">
    <property type="entry name" value="M29_Exopeptidase"/>
</dbReference>
<evidence type="ECO:0000313" key="11">
    <source>
        <dbReference type="Proteomes" id="UP000632222"/>
    </source>
</evidence>
<reference evidence="11" key="1">
    <citation type="journal article" date="2019" name="Int. J. Syst. Evol. Microbiol.">
        <title>The Global Catalogue of Microorganisms (GCM) 10K type strain sequencing project: providing services to taxonomists for standard genome sequencing and annotation.</title>
        <authorList>
            <consortium name="The Broad Institute Genomics Platform"/>
            <consortium name="The Broad Institute Genome Sequencing Center for Infectious Disease"/>
            <person name="Wu L."/>
            <person name="Ma J."/>
        </authorList>
    </citation>
    <scope>NUCLEOTIDE SEQUENCE [LARGE SCALE GENOMIC DNA]</scope>
    <source>
        <strain evidence="11">JCM 14370</strain>
    </source>
</reference>
<organism evidence="10 11">
    <name type="scientific">Deinococcus roseus</name>
    <dbReference type="NCBI Taxonomy" id="392414"/>
    <lineage>
        <taxon>Bacteria</taxon>
        <taxon>Thermotogati</taxon>
        <taxon>Deinococcota</taxon>
        <taxon>Deinococci</taxon>
        <taxon>Deinococcales</taxon>
        <taxon>Deinococcaceae</taxon>
        <taxon>Deinococcus</taxon>
    </lineage>
</organism>
<dbReference type="GO" id="GO:0004177">
    <property type="term" value="F:aminopeptidase activity"/>
    <property type="evidence" value="ECO:0007669"/>
    <property type="project" value="UniProtKB-KW"/>
</dbReference>
<dbReference type="PANTHER" id="PTHR34448">
    <property type="entry name" value="AMINOPEPTIDASE"/>
    <property type="match status" value="1"/>
</dbReference>
<evidence type="ECO:0000256" key="2">
    <source>
        <dbReference type="ARBA" id="ARBA00001946"/>
    </source>
</evidence>
<comment type="cofactor">
    <cofactor evidence="3">
        <name>Zn(2+)</name>
        <dbReference type="ChEBI" id="CHEBI:29105"/>
    </cofactor>
</comment>
<protein>
    <submittedName>
        <fullName evidence="10">Aminopeptidase</fullName>
    </submittedName>
</protein>